<proteinExistence type="predicted"/>
<dbReference type="Proteomes" id="UP000298416">
    <property type="component" value="Unassembled WGS sequence"/>
</dbReference>
<dbReference type="InterPro" id="IPR058054">
    <property type="entry name" value="Znf_MS1-like"/>
</dbReference>
<dbReference type="PROSITE" id="PS01359">
    <property type="entry name" value="ZF_PHD_1"/>
    <property type="match status" value="1"/>
</dbReference>
<evidence type="ECO:0000256" key="2">
    <source>
        <dbReference type="ARBA" id="ARBA00022771"/>
    </source>
</evidence>
<dbReference type="InterPro" id="IPR011011">
    <property type="entry name" value="Znf_FYVE_PHD"/>
</dbReference>
<dbReference type="Pfam" id="PF25874">
    <property type="entry name" value="WHD_plant_repro"/>
    <property type="match status" value="1"/>
</dbReference>
<comment type="caution">
    <text evidence="7">The sequence shown here is derived from an EMBL/GenBank/DDBJ whole genome shotgun (WGS) entry which is preliminary data.</text>
</comment>
<feature type="domain" description="Zinc finger PHD-type" evidence="6">
    <location>
        <begin position="646"/>
        <end position="692"/>
    </location>
</feature>
<evidence type="ECO:0000313" key="7">
    <source>
        <dbReference type="EMBL" id="KAG6394444.1"/>
    </source>
</evidence>
<reference evidence="7" key="2">
    <citation type="submission" date="2020-08" db="EMBL/GenBank/DDBJ databases">
        <title>Plant Genome Project.</title>
        <authorList>
            <person name="Zhang R.-G."/>
        </authorList>
    </citation>
    <scope>NUCLEOTIDE SEQUENCE</scope>
    <source>
        <strain evidence="7">Huo1</strain>
        <tissue evidence="7">Leaf</tissue>
    </source>
</reference>
<dbReference type="InterPro" id="IPR057765">
    <property type="entry name" value="MS1-like_ubiquitin"/>
</dbReference>
<dbReference type="AlphaFoldDB" id="A0A8X8WHI1"/>
<dbReference type="PANTHER" id="PTHR46201:SF9">
    <property type="entry name" value="PHD FINGER PROTEIN MALE MEIOCYTE DEATH 1"/>
    <property type="match status" value="1"/>
</dbReference>
<keyword evidence="4" id="KW-0805">Transcription regulation</keyword>
<dbReference type="InterPro" id="IPR059080">
    <property type="entry name" value="WHD_PTC1"/>
</dbReference>
<dbReference type="InterPro" id="IPR019787">
    <property type="entry name" value="Znf_PHD-finger"/>
</dbReference>
<keyword evidence="8" id="KW-1185">Reference proteome</keyword>
<evidence type="ECO:0000256" key="4">
    <source>
        <dbReference type="ARBA" id="ARBA00023015"/>
    </source>
</evidence>
<organism evidence="7">
    <name type="scientific">Salvia splendens</name>
    <name type="common">Scarlet sage</name>
    <dbReference type="NCBI Taxonomy" id="180675"/>
    <lineage>
        <taxon>Eukaryota</taxon>
        <taxon>Viridiplantae</taxon>
        <taxon>Streptophyta</taxon>
        <taxon>Embryophyta</taxon>
        <taxon>Tracheophyta</taxon>
        <taxon>Spermatophyta</taxon>
        <taxon>Magnoliopsida</taxon>
        <taxon>eudicotyledons</taxon>
        <taxon>Gunneridae</taxon>
        <taxon>Pentapetalae</taxon>
        <taxon>asterids</taxon>
        <taxon>lamiids</taxon>
        <taxon>Lamiales</taxon>
        <taxon>Lamiaceae</taxon>
        <taxon>Nepetoideae</taxon>
        <taxon>Mentheae</taxon>
        <taxon>Salviinae</taxon>
        <taxon>Salvia</taxon>
        <taxon>Salvia subgen. Calosphace</taxon>
        <taxon>core Calosphace</taxon>
    </lineage>
</organism>
<dbReference type="Pfam" id="PF00628">
    <property type="entry name" value="PHD"/>
    <property type="match status" value="1"/>
</dbReference>
<dbReference type="EMBL" id="PNBA02000017">
    <property type="protein sequence ID" value="KAG6394444.1"/>
    <property type="molecule type" value="Genomic_DNA"/>
</dbReference>
<evidence type="ECO:0000256" key="3">
    <source>
        <dbReference type="ARBA" id="ARBA00022833"/>
    </source>
</evidence>
<dbReference type="InterPro" id="IPR019786">
    <property type="entry name" value="Zinc_finger_PHD-type_CS"/>
</dbReference>
<dbReference type="Gene3D" id="3.30.40.10">
    <property type="entry name" value="Zinc/RING finger domain, C3HC4 (zinc finger)"/>
    <property type="match status" value="1"/>
</dbReference>
<evidence type="ECO:0000256" key="1">
    <source>
        <dbReference type="ARBA" id="ARBA00022723"/>
    </source>
</evidence>
<dbReference type="SUPFAM" id="SSF57903">
    <property type="entry name" value="FYVE/PHD zinc finger"/>
    <property type="match status" value="1"/>
</dbReference>
<dbReference type="InterPro" id="IPR013083">
    <property type="entry name" value="Znf_RING/FYVE/PHD"/>
</dbReference>
<dbReference type="CDD" id="cd15556">
    <property type="entry name" value="PHD_MMD1_like"/>
    <property type="match status" value="1"/>
</dbReference>
<gene>
    <name evidence="7" type="ORF">SASPL_145028</name>
</gene>
<dbReference type="Pfam" id="PF25565">
    <property type="entry name" value="Ubiquitin_At1g33420"/>
    <property type="match status" value="1"/>
</dbReference>
<reference evidence="7" key="1">
    <citation type="submission" date="2018-01" db="EMBL/GenBank/DDBJ databases">
        <authorList>
            <person name="Mao J.F."/>
        </authorList>
    </citation>
    <scope>NUCLEOTIDE SEQUENCE</scope>
    <source>
        <strain evidence="7">Huo1</strain>
        <tissue evidence="7">Leaf</tissue>
    </source>
</reference>
<dbReference type="PANTHER" id="PTHR46201">
    <property type="entry name" value="PHD FINGER PROTEIN MALE MEIOCYTE DEATH 1-RELATED"/>
    <property type="match status" value="1"/>
</dbReference>
<keyword evidence="3" id="KW-0862">Zinc</keyword>
<keyword evidence="1" id="KW-0479">Metal-binding</keyword>
<evidence type="ECO:0000259" key="6">
    <source>
        <dbReference type="SMART" id="SM00249"/>
    </source>
</evidence>
<keyword evidence="2" id="KW-0863">Zinc-finger</keyword>
<accession>A0A8X8WHI1</accession>
<protein>
    <recommendedName>
        <fullName evidence="6">Zinc finger PHD-type domain-containing protein</fullName>
    </recommendedName>
</protein>
<evidence type="ECO:0000313" key="8">
    <source>
        <dbReference type="Proteomes" id="UP000298416"/>
    </source>
</evidence>
<keyword evidence="5" id="KW-0804">Transcription</keyword>
<dbReference type="SMART" id="SM00249">
    <property type="entry name" value="PHD"/>
    <property type="match status" value="1"/>
</dbReference>
<dbReference type="GO" id="GO:0008270">
    <property type="term" value="F:zinc ion binding"/>
    <property type="evidence" value="ECO:0007669"/>
    <property type="project" value="UniProtKB-KW"/>
</dbReference>
<name>A0A8X8WHI1_SALSN</name>
<evidence type="ECO:0000256" key="5">
    <source>
        <dbReference type="ARBA" id="ARBA00023163"/>
    </source>
</evidence>
<sequence>MDFPVIESHSKIPPKFYGFHTFAEPGCPISLTGAFRDNICRFLQECASLEDYDLARMPIWRTFLVYECRGTVIPLYTVEEKVEDSDRPFCDYCRSVGWSHHFVSKRKYHLIIPANEEWDDPIDEGVFDLQTHLLHGLIHCNGFGHLICINGIEGGSKFICGREIMDLWDRICMTLSVRKQMLRAIIVRVDNDFAVESAEFIEFTRLWQVTVEDLSKKHKMELRLLHGVSYGHSWFGKWGYRFCHGSFGVKEHNYESAINLLCSLELDRVIQEFSCVKACFDLQQMIQYYRNMGGNNLVTVRDLFRFMFTVKSTTPTTRYSTTVASWPERKKVTVTTHIRRCSSKFPTKLALTTSSFRKEKPIKCRKFSNVAAKMDSRWPVRRLEHVAEVIAEALKEKRAAKNTGSSGMTRQEARDAARLHIGDTGLIDHVLKAMNNVIVGDHIVSRSVNRSTKVLEYKIQDLKCDDEKLFCPSKIEKPVWTCCLGPGRSVYNDIAYLYKNVLLGYPGCEAVESAAQIILHSKHFVKEFPFRDDDAESLMFICILILSSVDLKANLSYEFTAMEHVDVPLYATVGDLKMAVEDAFRDTYCVLERLQVTDILELEEVEDEEVLFGVVQSGMELHVKGCGSDMESSFRYEGGTESWTVRCKCGARDDDGERMVACDICEEWQHTHCCGIGEAETVPRLFVCEACCTSLVTMHRPCGSTNDYESCEGSFVEESFA</sequence>
<dbReference type="InterPro" id="IPR001965">
    <property type="entry name" value="Znf_PHD"/>
</dbReference>